<evidence type="ECO:0000313" key="9">
    <source>
        <dbReference type="EMBL" id="MFC5293521.1"/>
    </source>
</evidence>
<keyword evidence="10" id="KW-1185">Reference proteome</keyword>
<evidence type="ECO:0000313" key="10">
    <source>
        <dbReference type="Proteomes" id="UP001595976"/>
    </source>
</evidence>
<comment type="similarity">
    <text evidence="7">Belongs to the binding-protein-dependent transport system permease family.</text>
</comment>
<evidence type="ECO:0000256" key="4">
    <source>
        <dbReference type="ARBA" id="ARBA00022692"/>
    </source>
</evidence>
<accession>A0ABW0F4W2</accession>
<evidence type="ECO:0000256" key="3">
    <source>
        <dbReference type="ARBA" id="ARBA00022475"/>
    </source>
</evidence>
<comment type="caution">
    <text evidence="9">The sequence shown here is derived from an EMBL/GenBank/DDBJ whole genome shotgun (WGS) entry which is preliminary data.</text>
</comment>
<feature type="transmembrane region" description="Helical" evidence="7">
    <location>
        <begin position="177"/>
        <end position="196"/>
    </location>
</feature>
<dbReference type="Proteomes" id="UP001595976">
    <property type="component" value="Unassembled WGS sequence"/>
</dbReference>
<name>A0ABW0F4W2_9HYPH</name>
<evidence type="ECO:0000256" key="7">
    <source>
        <dbReference type="RuleBase" id="RU363032"/>
    </source>
</evidence>
<dbReference type="PANTHER" id="PTHR43163">
    <property type="entry name" value="DIPEPTIDE TRANSPORT SYSTEM PERMEASE PROTEIN DPPB-RELATED"/>
    <property type="match status" value="1"/>
</dbReference>
<dbReference type="RefSeq" id="WP_260349342.1">
    <property type="nucleotide sequence ID" value="NZ_JAOAOS010000013.1"/>
</dbReference>
<evidence type="ECO:0000256" key="1">
    <source>
        <dbReference type="ARBA" id="ARBA00004651"/>
    </source>
</evidence>
<protein>
    <submittedName>
        <fullName evidence="9">ABC transporter permease</fullName>
    </submittedName>
</protein>
<dbReference type="PANTHER" id="PTHR43163:SF3">
    <property type="entry name" value="PEPTIDE ABC TRANSPORTER PERMEASE PROTEIN"/>
    <property type="match status" value="1"/>
</dbReference>
<dbReference type="InterPro" id="IPR035906">
    <property type="entry name" value="MetI-like_sf"/>
</dbReference>
<dbReference type="Pfam" id="PF00528">
    <property type="entry name" value="BPD_transp_1"/>
    <property type="match status" value="1"/>
</dbReference>
<organism evidence="9 10">
    <name type="scientific">Bosea minatitlanensis</name>
    <dbReference type="NCBI Taxonomy" id="128782"/>
    <lineage>
        <taxon>Bacteria</taxon>
        <taxon>Pseudomonadati</taxon>
        <taxon>Pseudomonadota</taxon>
        <taxon>Alphaproteobacteria</taxon>
        <taxon>Hyphomicrobiales</taxon>
        <taxon>Boseaceae</taxon>
        <taxon>Bosea</taxon>
    </lineage>
</organism>
<feature type="transmembrane region" description="Helical" evidence="7">
    <location>
        <begin position="134"/>
        <end position="157"/>
    </location>
</feature>
<dbReference type="SUPFAM" id="SSF161098">
    <property type="entry name" value="MetI-like"/>
    <property type="match status" value="1"/>
</dbReference>
<keyword evidence="6 7" id="KW-0472">Membrane</keyword>
<feature type="domain" description="ABC transmembrane type-1" evidence="8">
    <location>
        <begin position="95"/>
        <end position="304"/>
    </location>
</feature>
<dbReference type="CDD" id="cd06261">
    <property type="entry name" value="TM_PBP2"/>
    <property type="match status" value="1"/>
</dbReference>
<evidence type="ECO:0000256" key="5">
    <source>
        <dbReference type="ARBA" id="ARBA00022989"/>
    </source>
</evidence>
<dbReference type="InterPro" id="IPR000515">
    <property type="entry name" value="MetI-like"/>
</dbReference>
<comment type="subcellular location">
    <subcellularLocation>
        <location evidence="1 7">Cell membrane</location>
        <topology evidence="1 7">Multi-pass membrane protein</topology>
    </subcellularLocation>
</comment>
<feature type="transmembrane region" description="Helical" evidence="7">
    <location>
        <begin position="99"/>
        <end position="122"/>
    </location>
</feature>
<gene>
    <name evidence="9" type="ORF">ACFPK2_11030</name>
</gene>
<feature type="transmembrane region" description="Helical" evidence="7">
    <location>
        <begin position="235"/>
        <end position="261"/>
    </location>
</feature>
<evidence type="ECO:0000256" key="6">
    <source>
        <dbReference type="ARBA" id="ARBA00023136"/>
    </source>
</evidence>
<keyword evidence="3" id="KW-1003">Cell membrane</keyword>
<dbReference type="PROSITE" id="PS50928">
    <property type="entry name" value="ABC_TM1"/>
    <property type="match status" value="1"/>
</dbReference>
<reference evidence="10" key="1">
    <citation type="journal article" date="2019" name="Int. J. Syst. Evol. Microbiol.">
        <title>The Global Catalogue of Microorganisms (GCM) 10K type strain sequencing project: providing services to taxonomists for standard genome sequencing and annotation.</title>
        <authorList>
            <consortium name="The Broad Institute Genomics Platform"/>
            <consortium name="The Broad Institute Genome Sequencing Center for Infectious Disease"/>
            <person name="Wu L."/>
            <person name="Ma J."/>
        </authorList>
    </citation>
    <scope>NUCLEOTIDE SEQUENCE [LARGE SCALE GENOMIC DNA]</scope>
    <source>
        <strain evidence="10">CGMCC 1.15643</strain>
    </source>
</reference>
<evidence type="ECO:0000259" key="8">
    <source>
        <dbReference type="PROSITE" id="PS50928"/>
    </source>
</evidence>
<keyword evidence="4 7" id="KW-0812">Transmembrane</keyword>
<feature type="transmembrane region" description="Helical" evidence="7">
    <location>
        <begin position="12"/>
        <end position="30"/>
    </location>
</feature>
<evidence type="ECO:0000256" key="2">
    <source>
        <dbReference type="ARBA" id="ARBA00022448"/>
    </source>
</evidence>
<dbReference type="Pfam" id="PF19300">
    <property type="entry name" value="BPD_transp_1_N"/>
    <property type="match status" value="1"/>
</dbReference>
<dbReference type="Gene3D" id="1.10.3720.10">
    <property type="entry name" value="MetI-like"/>
    <property type="match status" value="1"/>
</dbReference>
<keyword evidence="2 7" id="KW-0813">Transport</keyword>
<dbReference type="EMBL" id="JBHSLI010000004">
    <property type="protein sequence ID" value="MFC5293521.1"/>
    <property type="molecule type" value="Genomic_DNA"/>
</dbReference>
<feature type="transmembrane region" description="Helical" evidence="7">
    <location>
        <begin position="281"/>
        <end position="307"/>
    </location>
</feature>
<keyword evidence="5 7" id="KW-1133">Transmembrane helix</keyword>
<sequence length="315" mass="34126">MINFVLRKIGSTAIVMMVVAVIVFVMIRVGPGDPAAVIAGDHATSEDIDRIRRSLGLDEPMLYQFLHWIGRLLGGDLGQSLFSRKPVLELIAGRLEPTLSLAATTMTFAVCSAIPLGIVAAWQVGRWIDRAVMALATVAFSFPIFIIGYGLVWGFALKLRWLPVQGFRPLSQGPAPYLTHLVLPSLTLGLVFMALLTRMTRSTMIEVLGEDYIRTARSKGLSQLPILFKHALRNAAVPIVTTIGSGIALLIGGVVVAESVFAIPGVGRLTIEAVTQRDYPVIQGVLLLASLAYVLINLLVDLSYGLFDPRIRSIP</sequence>
<proteinExistence type="inferred from homology"/>
<dbReference type="InterPro" id="IPR045621">
    <property type="entry name" value="BPD_transp_1_N"/>
</dbReference>